<reference evidence="2 3" key="1">
    <citation type="submission" date="2019-10" db="EMBL/GenBank/DDBJ databases">
        <title>Complete genome sequence of Vibrio sp. strain THAF100, isolated from non-filtered water from the water column of tank 6 of a marine aquarium containing stony-coral fragments. Water maintained at 26 degree C.</title>
        <authorList>
            <person name="Ruckert C."/>
            <person name="Franco A."/>
            <person name="Kalinowski J."/>
            <person name="Glaeser S."/>
        </authorList>
    </citation>
    <scope>NUCLEOTIDE SEQUENCE [LARGE SCALE GENOMIC DNA]</scope>
    <source>
        <strain evidence="2 3">THAF100</strain>
        <plasmid evidence="3">pthaf100_a</plasmid>
    </source>
</reference>
<dbReference type="RefSeq" id="WP_152432423.1">
    <property type="nucleotide sequence ID" value="NZ_CBCSDK010000009.1"/>
</dbReference>
<geneLocation type="plasmid" evidence="3">
    <name>pthaf100_a</name>
</geneLocation>
<dbReference type="OrthoDB" id="9843327at2"/>
<keyword evidence="1" id="KW-1133">Transmembrane helix</keyword>
<evidence type="ECO:0000256" key="1">
    <source>
        <dbReference type="SAM" id="Phobius"/>
    </source>
</evidence>
<evidence type="ECO:0000313" key="3">
    <source>
        <dbReference type="Proteomes" id="UP000326936"/>
    </source>
</evidence>
<evidence type="ECO:0000313" key="2">
    <source>
        <dbReference type="EMBL" id="QFT28427.1"/>
    </source>
</evidence>
<dbReference type="AlphaFoldDB" id="A0A5P9CRL0"/>
<sequence>MEYVSLIFSALAFGLSSFTFYWVHLRVNHALHLVRINNTGEFNSPRFAIVNSGSKDILVTSISGWFVQSDQARFSPAQRVEIGEGPSMLIKAGTATQCKINFPASSFTNSFVTSGKLLDGLTESIYEFEFTIDVDWVDCQACSHKVSVPFAKYGFEESGRIRSFSPLDTKHNLYKS</sequence>
<organism evidence="2 3">
    <name type="scientific">Vibrio aquimaris</name>
    <dbReference type="NCBI Taxonomy" id="2587862"/>
    <lineage>
        <taxon>Bacteria</taxon>
        <taxon>Pseudomonadati</taxon>
        <taxon>Pseudomonadota</taxon>
        <taxon>Gammaproteobacteria</taxon>
        <taxon>Vibrionales</taxon>
        <taxon>Vibrionaceae</taxon>
        <taxon>Vibrio</taxon>
    </lineage>
</organism>
<gene>
    <name evidence="2" type="ORF">FIV01_18695</name>
</gene>
<keyword evidence="1" id="KW-0812">Transmembrane</keyword>
<keyword evidence="2" id="KW-0614">Plasmid</keyword>
<protein>
    <submittedName>
        <fullName evidence="2">Uncharacterized protein</fullName>
    </submittedName>
</protein>
<keyword evidence="3" id="KW-1185">Reference proteome</keyword>
<feature type="transmembrane region" description="Helical" evidence="1">
    <location>
        <begin position="6"/>
        <end position="25"/>
    </location>
</feature>
<keyword evidence="1" id="KW-0472">Membrane</keyword>
<name>A0A5P9CRL0_9VIBR</name>
<proteinExistence type="predicted"/>
<dbReference type="EMBL" id="CP045351">
    <property type="protein sequence ID" value="QFT28427.1"/>
    <property type="molecule type" value="Genomic_DNA"/>
</dbReference>
<dbReference type="Proteomes" id="UP000326936">
    <property type="component" value="Plasmid pTHAF100_a"/>
</dbReference>
<dbReference type="KEGG" id="vaq:FIV01_18695"/>
<accession>A0A5P9CRL0</accession>